<dbReference type="GO" id="GO:0035091">
    <property type="term" value="F:phosphatidylinositol binding"/>
    <property type="evidence" value="ECO:0007669"/>
    <property type="project" value="InterPro"/>
</dbReference>
<sequence length="1445" mass="163179">MDAGRFAEGQCEGKEIRIIGSELVENYTVYIIEVKVGNHQWTVKHRYSDFHELHEKLTAEKKIDKNLLPPKKIIGKNSKTFIEKRQKELEAYLQTLLTKFPYAAPKMLSFFLNFHLYEINGITAALAEQLFHKGEQLLLVGEAFCLKPLQLYAITQQLRLASPTCANGDAKTDLGHILDFACRLKYLKIAGTRGSVGSSNIQEHLLKFDLSIFKSVHQIEINNCEAKQIIGLPSLKNSLATMSVTFSTATMKDILVPEASEFEQWEVEGMASEHPVAAVIPRWSMLTTLDMSRNQISNIDESVKLIPKVEFLDLSYNEIAVMENLQHLYNLIHLDLSFNKITVLHGVHTKLGNIKTLNLSGNQLESLSGLNKLYSLVNLDLSNNKVLQIEEIRNIGNLPCLEKVILSNNPLSIIPDYRTKVLAQFGDRASEVCLDNTVTTEKELDTVEVLKAIQKAKEAKYQMNNADKKISEEARLAAPGPKPSCFSNAACPSSPLLHHAASSSQEIGSKSALLSNLHQNDSLTPMTSTITQGCSNTANLYETKSKVANQEIKSQKKSLEECPDCPHMRFGPENAIAQADVPNTLHNPTMTLVLPFSCVSYTASNHDFAAYLSGMINQAALKLHTTETLIDCAGSPVDHPEVFHTEAGYFEMGLDQGENIFECNSDIDLARVSANAGTEASNVLKVLWTLCIQVNKGLRLFASCIVLTDSVVAVFQILQHEPLGNMQSVISQMQMVLYLPCSEILEVNFEVPEMCVSMKMKTHGCFFFISDSQILKDFYLCLKTVLYQQSVSISNLPRLDYEGPLIKDFILQLLQYQQLPLNDTDIKGSFAAYILIRDNVMLQDELEVLNSSVQQTDVVSDTESESKKTLYSEICSPILPEREENLKPMYIPCLLFLTAQNLYFVRVDFSAAAKRRSASEEEDSRYPFKVNRIPLATLLLNPKQKTHRVETVAFSDGHVLEFFIGYQLATAVFVLPHEKFHFLRQFSQLRASLRGVKSIVVSRRFPDRSCLEKCSANTISHSPENSSQPNIRSELSRSLLYPLEALLQKLTEENQCPFHLSASQSLRHLAGLKRRAIVEYFHSSVAEVENEELKHLTWSSVIFYKCSELEVTACIMLSTKALYFVLDDAIVQLADQTGCWNEQLSFDREQTSLLLSFCFVLKLNDLQSVHVGLFDQYFRITGPSAEQTVACLTRDSYTTHTFVQQLMAVLSLLERTPSPEPVELDFYTEFGKKSTGQMENYEIIHSSRVKFIYPSEEEVGDLTFIVAENIQEPKNLQTSNILLYVLAFQVKSLETSLHASKSSLQPKTLILTSYDMLLFEEDYVSYPLPEFAKEPPQRDKYKLTDARRIRDLDRVLMGYQTYPQAITFVFDDVKNRDLLSDMMLDHFEHPLNASSASRKYHCNSSREVQWCLFVASPESREKLIALLARQWELLCSRELPLELTG</sequence>
<dbReference type="EMBL" id="BFAA01004390">
    <property type="protein sequence ID" value="GCB67589.1"/>
    <property type="molecule type" value="Genomic_DNA"/>
</dbReference>
<keyword evidence="7" id="KW-1185">Reference proteome</keyword>
<evidence type="ECO:0000259" key="5">
    <source>
        <dbReference type="PROSITE" id="PS50195"/>
    </source>
</evidence>
<dbReference type="Proteomes" id="UP000288216">
    <property type="component" value="Unassembled WGS sequence"/>
</dbReference>
<proteinExistence type="predicted"/>
<keyword evidence="2" id="KW-0963">Cytoplasm</keyword>
<dbReference type="PROSITE" id="PS51450">
    <property type="entry name" value="LRR"/>
    <property type="match status" value="5"/>
</dbReference>
<dbReference type="SUPFAM" id="SSF64268">
    <property type="entry name" value="PX domain"/>
    <property type="match status" value="1"/>
</dbReference>
<dbReference type="GO" id="GO:0005178">
    <property type="term" value="F:integrin binding"/>
    <property type="evidence" value="ECO:0007669"/>
    <property type="project" value="InterPro"/>
</dbReference>
<evidence type="ECO:0000313" key="7">
    <source>
        <dbReference type="Proteomes" id="UP000288216"/>
    </source>
</evidence>
<dbReference type="Gene3D" id="3.80.10.10">
    <property type="entry name" value="Ribonuclease Inhibitor"/>
    <property type="match status" value="2"/>
</dbReference>
<dbReference type="InterPro" id="IPR001683">
    <property type="entry name" value="PX_dom"/>
</dbReference>
<dbReference type="Pfam" id="PF00787">
    <property type="entry name" value="PX"/>
    <property type="match status" value="1"/>
</dbReference>
<dbReference type="InterPro" id="IPR032675">
    <property type="entry name" value="LRR_dom_sf"/>
</dbReference>
<dbReference type="InterPro" id="IPR037904">
    <property type="entry name" value="Nischarin_PX"/>
</dbReference>
<dbReference type="OrthoDB" id="430293at2759"/>
<dbReference type="SMART" id="SM00369">
    <property type="entry name" value="LRR_TYP"/>
    <property type="match status" value="4"/>
</dbReference>
<dbReference type="InterPro" id="IPR036871">
    <property type="entry name" value="PX_dom_sf"/>
</dbReference>
<evidence type="ECO:0000313" key="6">
    <source>
        <dbReference type="EMBL" id="GCB67589.1"/>
    </source>
</evidence>
<dbReference type="FunFam" id="3.80.10.10:FF:000468">
    <property type="entry name" value="nischarin isoform X2"/>
    <property type="match status" value="1"/>
</dbReference>
<dbReference type="Pfam" id="PF25625">
    <property type="entry name" value="PH_NISCH_C"/>
    <property type="match status" value="1"/>
</dbReference>
<dbReference type="OMA" id="WSKNDLC"/>
<dbReference type="InterPro" id="IPR003591">
    <property type="entry name" value="Leu-rich_rpt_typical-subtyp"/>
</dbReference>
<dbReference type="PANTHER" id="PTHR15454">
    <property type="entry name" value="NISCHARIN RELATED"/>
    <property type="match status" value="1"/>
</dbReference>
<dbReference type="GO" id="GO:0005737">
    <property type="term" value="C:cytoplasm"/>
    <property type="evidence" value="ECO:0007669"/>
    <property type="project" value="UniProtKB-SubCell"/>
</dbReference>
<evidence type="ECO:0000256" key="3">
    <source>
        <dbReference type="ARBA" id="ARBA00022614"/>
    </source>
</evidence>
<keyword evidence="3" id="KW-0433">Leucine-rich repeat</keyword>
<organism evidence="6 7">
    <name type="scientific">Scyliorhinus torazame</name>
    <name type="common">Cloudy catshark</name>
    <name type="synonym">Catulus torazame</name>
    <dbReference type="NCBI Taxonomy" id="75743"/>
    <lineage>
        <taxon>Eukaryota</taxon>
        <taxon>Metazoa</taxon>
        <taxon>Chordata</taxon>
        <taxon>Craniata</taxon>
        <taxon>Vertebrata</taxon>
        <taxon>Chondrichthyes</taxon>
        <taxon>Elasmobranchii</taxon>
        <taxon>Galeomorphii</taxon>
        <taxon>Galeoidea</taxon>
        <taxon>Carcharhiniformes</taxon>
        <taxon>Scyliorhinidae</taxon>
        <taxon>Scyliorhinus</taxon>
    </lineage>
</organism>
<comment type="subcellular location">
    <subcellularLocation>
        <location evidence="1">Cytoplasm</location>
    </subcellularLocation>
</comment>
<dbReference type="InterPro" id="IPR057714">
    <property type="entry name" value="PH_NISCH_C"/>
</dbReference>
<comment type="caution">
    <text evidence="6">The sequence shown here is derived from an EMBL/GenBank/DDBJ whole genome shotgun (WGS) entry which is preliminary data.</text>
</comment>
<gene>
    <name evidence="6" type="ORF">scyTo_0010271</name>
</gene>
<feature type="domain" description="PX" evidence="5">
    <location>
        <begin position="8"/>
        <end position="118"/>
    </location>
</feature>
<protein>
    <recommendedName>
        <fullName evidence="5">PX domain-containing protein</fullName>
    </recommendedName>
</protein>
<dbReference type="CDD" id="cd06875">
    <property type="entry name" value="PX_IRAS"/>
    <property type="match status" value="1"/>
</dbReference>
<dbReference type="FunFam" id="3.30.1520.10:FF:000020">
    <property type="entry name" value="nischarin isoform X1"/>
    <property type="match status" value="1"/>
</dbReference>
<dbReference type="PANTHER" id="PTHR15454:SF35">
    <property type="entry name" value="NISCHARIN"/>
    <property type="match status" value="1"/>
</dbReference>
<dbReference type="SMART" id="SM00365">
    <property type="entry name" value="LRR_SD22"/>
    <property type="match status" value="5"/>
</dbReference>
<dbReference type="Gene3D" id="3.30.1520.10">
    <property type="entry name" value="Phox-like domain"/>
    <property type="match status" value="1"/>
</dbReference>
<accession>A0A401P367</accession>
<evidence type="ECO:0000256" key="1">
    <source>
        <dbReference type="ARBA" id="ARBA00004496"/>
    </source>
</evidence>
<dbReference type="InterPro" id="IPR057288">
    <property type="entry name" value="PH_PLEKHM2"/>
</dbReference>
<evidence type="ECO:0000256" key="2">
    <source>
        <dbReference type="ARBA" id="ARBA00022490"/>
    </source>
</evidence>
<reference evidence="6 7" key="1">
    <citation type="journal article" date="2018" name="Nat. Ecol. Evol.">
        <title>Shark genomes provide insights into elasmobranch evolution and the origin of vertebrates.</title>
        <authorList>
            <person name="Hara Y"/>
            <person name="Yamaguchi K"/>
            <person name="Onimaru K"/>
            <person name="Kadota M"/>
            <person name="Koyanagi M"/>
            <person name="Keeley SD"/>
            <person name="Tatsumi K"/>
            <person name="Tanaka K"/>
            <person name="Motone F"/>
            <person name="Kageyama Y"/>
            <person name="Nozu R"/>
            <person name="Adachi N"/>
            <person name="Nishimura O"/>
            <person name="Nakagawa R"/>
            <person name="Tanegashima C"/>
            <person name="Kiyatake I"/>
            <person name="Matsumoto R"/>
            <person name="Murakumo K"/>
            <person name="Nishida K"/>
            <person name="Terakita A"/>
            <person name="Kuratani S"/>
            <person name="Sato K"/>
            <person name="Hyodo S Kuraku.S."/>
        </authorList>
    </citation>
    <scope>NUCLEOTIDE SEQUENCE [LARGE SCALE GENOMIC DNA]</scope>
</reference>
<dbReference type="InterPro" id="IPR001611">
    <property type="entry name" value="Leu-rich_rpt"/>
</dbReference>
<dbReference type="Pfam" id="PF23142">
    <property type="entry name" value="PH_PLEKHM2"/>
    <property type="match status" value="1"/>
</dbReference>
<evidence type="ECO:0000256" key="4">
    <source>
        <dbReference type="ARBA" id="ARBA00022737"/>
    </source>
</evidence>
<name>A0A401P367_SCYTO</name>
<dbReference type="SUPFAM" id="SSF52075">
    <property type="entry name" value="Outer arm dynein light chain 1"/>
    <property type="match status" value="1"/>
</dbReference>
<dbReference type="PROSITE" id="PS50195">
    <property type="entry name" value="PX"/>
    <property type="match status" value="1"/>
</dbReference>
<keyword evidence="4" id="KW-0677">Repeat</keyword>
<dbReference type="STRING" id="75743.A0A401P367"/>
<dbReference type="SMART" id="SM00312">
    <property type="entry name" value="PX"/>
    <property type="match status" value="1"/>
</dbReference>